<dbReference type="Gene3D" id="2.40.160.20">
    <property type="match status" value="1"/>
</dbReference>
<feature type="chain" id="PRO_5046611181" description="Outer membrane protein beta-barrel domain-containing protein" evidence="1">
    <location>
        <begin position="26"/>
        <end position="242"/>
    </location>
</feature>
<evidence type="ECO:0000313" key="2">
    <source>
        <dbReference type="EMBL" id="GAA3930387.1"/>
    </source>
</evidence>
<evidence type="ECO:0008006" key="4">
    <source>
        <dbReference type="Google" id="ProtNLM"/>
    </source>
</evidence>
<gene>
    <name evidence="2" type="ORF">GCM10022277_28880</name>
</gene>
<name>A0ABP7MUD9_9GAMM</name>
<dbReference type="InterPro" id="IPR002718">
    <property type="entry name" value="OMP_Helicobacter"/>
</dbReference>
<dbReference type="Pfam" id="PF01856">
    <property type="entry name" value="HP_OMP"/>
    <property type="match status" value="1"/>
</dbReference>
<sequence>MFKKSWVIFAYILSSSTFLSSFAYASQYYAQLEVGSSDQNNDASTKQGAIRSDQAKTVKKLSETDYLRINIGHQITNTFRAYSYFQMDDSPELNYKHFSTVSQQVNGQPTELKAREKIQLQKKDYQLGAGADYLYPVTEKWTLSTGAQVGMYLSEVTFSNDVKIRNIKGMKENIGQNSTNSGLTAGVSAGIGYDVNDQWKLETGARYSVFDNNRHSLSYFPNKTHYTFKNATQYQVSASYQF</sequence>
<evidence type="ECO:0000256" key="1">
    <source>
        <dbReference type="SAM" id="SignalP"/>
    </source>
</evidence>
<accession>A0ABP7MUD9</accession>
<protein>
    <recommendedName>
        <fullName evidence="4">Outer membrane protein beta-barrel domain-containing protein</fullName>
    </recommendedName>
</protein>
<dbReference type="Proteomes" id="UP001501565">
    <property type="component" value="Unassembled WGS sequence"/>
</dbReference>
<keyword evidence="1" id="KW-0732">Signal</keyword>
<organism evidence="2 3">
    <name type="scientific">Litoribacillus peritrichatus</name>
    <dbReference type="NCBI Taxonomy" id="718191"/>
    <lineage>
        <taxon>Bacteria</taxon>
        <taxon>Pseudomonadati</taxon>
        <taxon>Pseudomonadota</taxon>
        <taxon>Gammaproteobacteria</taxon>
        <taxon>Oceanospirillales</taxon>
        <taxon>Oceanospirillaceae</taxon>
        <taxon>Litoribacillus</taxon>
    </lineage>
</organism>
<dbReference type="RefSeq" id="WP_344799261.1">
    <property type="nucleotide sequence ID" value="NZ_BAABBN010000007.1"/>
</dbReference>
<dbReference type="InterPro" id="IPR011250">
    <property type="entry name" value="OMP/PagP_B-barrel"/>
</dbReference>
<dbReference type="SUPFAM" id="SSF56925">
    <property type="entry name" value="OMPA-like"/>
    <property type="match status" value="1"/>
</dbReference>
<feature type="signal peptide" evidence="1">
    <location>
        <begin position="1"/>
        <end position="25"/>
    </location>
</feature>
<reference evidence="3" key="1">
    <citation type="journal article" date="2019" name="Int. J. Syst. Evol. Microbiol.">
        <title>The Global Catalogue of Microorganisms (GCM) 10K type strain sequencing project: providing services to taxonomists for standard genome sequencing and annotation.</title>
        <authorList>
            <consortium name="The Broad Institute Genomics Platform"/>
            <consortium name="The Broad Institute Genome Sequencing Center for Infectious Disease"/>
            <person name="Wu L."/>
            <person name="Ma J."/>
        </authorList>
    </citation>
    <scope>NUCLEOTIDE SEQUENCE [LARGE SCALE GENOMIC DNA]</scope>
    <source>
        <strain evidence="3">JCM 17551</strain>
    </source>
</reference>
<proteinExistence type="predicted"/>
<evidence type="ECO:0000313" key="3">
    <source>
        <dbReference type="Proteomes" id="UP001501565"/>
    </source>
</evidence>
<dbReference type="EMBL" id="BAABBN010000007">
    <property type="protein sequence ID" value="GAA3930387.1"/>
    <property type="molecule type" value="Genomic_DNA"/>
</dbReference>
<comment type="caution">
    <text evidence="2">The sequence shown here is derived from an EMBL/GenBank/DDBJ whole genome shotgun (WGS) entry which is preliminary data.</text>
</comment>
<keyword evidence="3" id="KW-1185">Reference proteome</keyword>